<dbReference type="PROSITE" id="PS51710">
    <property type="entry name" value="G_OBG"/>
    <property type="match status" value="1"/>
</dbReference>
<dbReference type="Gene3D" id="2.70.210.12">
    <property type="entry name" value="GTP1/OBG domain"/>
    <property type="match status" value="1"/>
</dbReference>
<dbReference type="Pfam" id="PF01926">
    <property type="entry name" value="MMR_HSR1"/>
    <property type="match status" value="1"/>
</dbReference>
<evidence type="ECO:0000259" key="2">
    <source>
        <dbReference type="PROSITE" id="PS51710"/>
    </source>
</evidence>
<dbReference type="GO" id="GO:0005739">
    <property type="term" value="C:mitochondrion"/>
    <property type="evidence" value="ECO:0007669"/>
    <property type="project" value="TreeGrafter"/>
</dbReference>
<protein>
    <recommendedName>
        <fullName evidence="2">OBG-type G domain-containing protein</fullName>
    </recommendedName>
</protein>
<comment type="caution">
    <text evidence="3">The sequence shown here is derived from an EMBL/GenBank/DDBJ whole genome shotgun (WGS) entry which is preliminary data.</text>
</comment>
<dbReference type="GO" id="GO:0003924">
    <property type="term" value="F:GTPase activity"/>
    <property type="evidence" value="ECO:0007669"/>
    <property type="project" value="InterPro"/>
</dbReference>
<dbReference type="EMBL" id="JAMYWD010000005">
    <property type="protein sequence ID" value="KAJ4971835.1"/>
    <property type="molecule type" value="Genomic_DNA"/>
</dbReference>
<dbReference type="GO" id="GO:0005525">
    <property type="term" value="F:GTP binding"/>
    <property type="evidence" value="ECO:0007669"/>
    <property type="project" value="InterPro"/>
</dbReference>
<dbReference type="AlphaFoldDB" id="A0A9Q0QU22"/>
<dbReference type="PANTHER" id="PTHR11702">
    <property type="entry name" value="DEVELOPMENTALLY REGULATED GTP-BINDING PROTEIN-RELATED"/>
    <property type="match status" value="1"/>
</dbReference>
<sequence>MSDVEWAEDEEQKEKIVQYNVAELKEPGQKKVVAQGGEGGLGNVSSAKVSMVHKHLKHVNHKDAVPLEPFQGLSLLWAIMPSQLRPNIGNLNNADFFSITVADIPGLIKGAHENCGLGHAFLRHIERTKVLAYVVDLEAALNGRKGIPPWEQLRELS</sequence>
<feature type="domain" description="OBG-type G" evidence="2">
    <location>
        <begin position="95"/>
        <end position="157"/>
    </location>
</feature>
<dbReference type="SUPFAM" id="SSF52540">
    <property type="entry name" value="P-loop containing nucleoside triphosphate hydrolases"/>
    <property type="match status" value="1"/>
</dbReference>
<evidence type="ECO:0000313" key="3">
    <source>
        <dbReference type="EMBL" id="KAJ4971835.1"/>
    </source>
</evidence>
<name>A0A9Q0QU22_9MAGN</name>
<dbReference type="Gene3D" id="3.40.50.300">
    <property type="entry name" value="P-loop containing nucleotide triphosphate hydrolases"/>
    <property type="match status" value="1"/>
</dbReference>
<dbReference type="InterPro" id="IPR036726">
    <property type="entry name" value="GTP1_OBG_dom_sf"/>
</dbReference>
<gene>
    <name evidence="3" type="ORF">NE237_004934</name>
</gene>
<reference evidence="3" key="1">
    <citation type="journal article" date="2023" name="Plant J.">
        <title>The genome of the king protea, Protea cynaroides.</title>
        <authorList>
            <person name="Chang J."/>
            <person name="Duong T.A."/>
            <person name="Schoeman C."/>
            <person name="Ma X."/>
            <person name="Roodt D."/>
            <person name="Barker N."/>
            <person name="Li Z."/>
            <person name="Van de Peer Y."/>
            <person name="Mizrachi E."/>
        </authorList>
    </citation>
    <scope>NUCLEOTIDE SEQUENCE</scope>
    <source>
        <tissue evidence="3">Young leaves</tissue>
    </source>
</reference>
<dbReference type="InterPro" id="IPR027417">
    <property type="entry name" value="P-loop_NTPase"/>
</dbReference>
<keyword evidence="1" id="KW-0547">Nucleotide-binding</keyword>
<accession>A0A9Q0QU22</accession>
<evidence type="ECO:0000313" key="4">
    <source>
        <dbReference type="Proteomes" id="UP001141806"/>
    </source>
</evidence>
<dbReference type="InterPro" id="IPR031167">
    <property type="entry name" value="G_OBG"/>
</dbReference>
<dbReference type="InterPro" id="IPR045086">
    <property type="entry name" value="OBG_GTPase"/>
</dbReference>
<dbReference type="PRINTS" id="PR00326">
    <property type="entry name" value="GTP1OBG"/>
</dbReference>
<keyword evidence="4" id="KW-1185">Reference proteome</keyword>
<dbReference type="InterPro" id="IPR006073">
    <property type="entry name" value="GTP-bd"/>
</dbReference>
<dbReference type="Proteomes" id="UP001141806">
    <property type="component" value="Unassembled WGS sequence"/>
</dbReference>
<proteinExistence type="predicted"/>
<organism evidence="3 4">
    <name type="scientific">Protea cynaroides</name>
    <dbReference type="NCBI Taxonomy" id="273540"/>
    <lineage>
        <taxon>Eukaryota</taxon>
        <taxon>Viridiplantae</taxon>
        <taxon>Streptophyta</taxon>
        <taxon>Embryophyta</taxon>
        <taxon>Tracheophyta</taxon>
        <taxon>Spermatophyta</taxon>
        <taxon>Magnoliopsida</taxon>
        <taxon>Proteales</taxon>
        <taxon>Proteaceae</taxon>
        <taxon>Protea</taxon>
    </lineage>
</organism>
<dbReference type="OrthoDB" id="347018at2759"/>
<evidence type="ECO:0000256" key="1">
    <source>
        <dbReference type="ARBA" id="ARBA00022741"/>
    </source>
</evidence>
<dbReference type="PANTHER" id="PTHR11702:SF31">
    <property type="entry name" value="MITOCHONDRIAL RIBOSOME-ASSOCIATED GTPASE 2"/>
    <property type="match status" value="1"/>
</dbReference>